<keyword evidence="7 9" id="KW-1133">Transmembrane helix</keyword>
<evidence type="ECO:0000256" key="2">
    <source>
        <dbReference type="ARBA" id="ARBA00004953"/>
    </source>
</evidence>
<evidence type="ECO:0000256" key="7">
    <source>
        <dbReference type="ARBA" id="ARBA00022989"/>
    </source>
</evidence>
<evidence type="ECO:0000256" key="6">
    <source>
        <dbReference type="ARBA" id="ARBA00022692"/>
    </source>
</evidence>
<dbReference type="GO" id="GO:0048472">
    <property type="term" value="F:threonine-phosphate decarboxylase activity"/>
    <property type="evidence" value="ECO:0007669"/>
    <property type="project" value="InterPro"/>
</dbReference>
<keyword evidence="4" id="KW-1003">Cell membrane</keyword>
<gene>
    <name evidence="10" type="ORF">MNBD_GAMMA22-1310</name>
</gene>
<organism evidence="10">
    <name type="scientific">hydrothermal vent metagenome</name>
    <dbReference type="NCBI Taxonomy" id="652676"/>
    <lineage>
        <taxon>unclassified sequences</taxon>
        <taxon>metagenomes</taxon>
        <taxon>ecological metagenomes</taxon>
    </lineage>
</organism>
<dbReference type="Pfam" id="PF03186">
    <property type="entry name" value="CobD_Cbib"/>
    <property type="match status" value="1"/>
</dbReference>
<accession>A0A3B1B108</accession>
<evidence type="ECO:0000256" key="5">
    <source>
        <dbReference type="ARBA" id="ARBA00022573"/>
    </source>
</evidence>
<dbReference type="UniPathway" id="UPA00148"/>
<dbReference type="NCBIfam" id="TIGR00380">
    <property type="entry name" value="cobal_cbiB"/>
    <property type="match status" value="1"/>
</dbReference>
<feature type="transmembrane region" description="Helical" evidence="9">
    <location>
        <begin position="88"/>
        <end position="110"/>
    </location>
</feature>
<dbReference type="PANTHER" id="PTHR34308">
    <property type="entry name" value="COBALAMIN BIOSYNTHESIS PROTEIN CBIB"/>
    <property type="match status" value="1"/>
</dbReference>
<keyword evidence="10" id="KW-0436">Ligase</keyword>
<keyword evidence="8 9" id="KW-0472">Membrane</keyword>
<name>A0A3B1B108_9ZZZZ</name>
<comment type="subcellular location">
    <subcellularLocation>
        <location evidence="1">Cell membrane</location>
        <topology evidence="1">Multi-pass membrane protein</topology>
    </subcellularLocation>
</comment>
<keyword evidence="5" id="KW-0169">Cobalamin biosynthesis</keyword>
<dbReference type="InterPro" id="IPR004485">
    <property type="entry name" value="Cobalamin_biosynth_CobD/CbiB"/>
</dbReference>
<dbReference type="AlphaFoldDB" id="A0A3B1B108"/>
<reference evidence="10" key="1">
    <citation type="submission" date="2018-06" db="EMBL/GenBank/DDBJ databases">
        <authorList>
            <person name="Zhirakovskaya E."/>
        </authorList>
    </citation>
    <scope>NUCLEOTIDE SEQUENCE</scope>
</reference>
<evidence type="ECO:0000256" key="3">
    <source>
        <dbReference type="ARBA" id="ARBA00006263"/>
    </source>
</evidence>
<comment type="pathway">
    <text evidence="2">Cofactor biosynthesis; adenosylcobalamin biosynthesis.</text>
</comment>
<proteinExistence type="inferred from homology"/>
<dbReference type="GO" id="GO:0009236">
    <property type="term" value="P:cobalamin biosynthetic process"/>
    <property type="evidence" value="ECO:0007669"/>
    <property type="project" value="UniProtKB-UniPathway"/>
</dbReference>
<dbReference type="GO" id="GO:0043757">
    <property type="term" value="F:adenosylcobinamide-phosphate synthase activity"/>
    <property type="evidence" value="ECO:0007669"/>
    <property type="project" value="UniProtKB-EC"/>
</dbReference>
<evidence type="ECO:0000256" key="4">
    <source>
        <dbReference type="ARBA" id="ARBA00022475"/>
    </source>
</evidence>
<keyword evidence="6 9" id="KW-0812">Transmembrane</keyword>
<evidence type="ECO:0000256" key="9">
    <source>
        <dbReference type="SAM" id="Phobius"/>
    </source>
</evidence>
<feature type="transmembrane region" description="Helical" evidence="9">
    <location>
        <begin position="156"/>
        <end position="175"/>
    </location>
</feature>
<evidence type="ECO:0000256" key="8">
    <source>
        <dbReference type="ARBA" id="ARBA00023136"/>
    </source>
</evidence>
<dbReference type="GO" id="GO:0005886">
    <property type="term" value="C:plasma membrane"/>
    <property type="evidence" value="ECO:0007669"/>
    <property type="project" value="UniProtKB-SubCell"/>
</dbReference>
<evidence type="ECO:0000256" key="1">
    <source>
        <dbReference type="ARBA" id="ARBA00004651"/>
    </source>
</evidence>
<feature type="transmembrane region" description="Helical" evidence="9">
    <location>
        <begin position="291"/>
        <end position="309"/>
    </location>
</feature>
<dbReference type="EMBL" id="UOFS01000039">
    <property type="protein sequence ID" value="VAW98736.1"/>
    <property type="molecule type" value="Genomic_DNA"/>
</dbReference>
<dbReference type="PANTHER" id="PTHR34308:SF1">
    <property type="entry name" value="COBALAMIN BIOSYNTHESIS PROTEIN CBIB"/>
    <property type="match status" value="1"/>
</dbReference>
<dbReference type="EC" id="6.3.1.10" evidence="10"/>
<sequence length="312" mass="34624">MSIAFVILAALIVDFILGDPRHFHPISGFGKLAICLEKSMNPESSYSSNSSIELRILGLIALLLLIVPIVIIISYISQFFITQSLHIFEVLILFFALGANSLRLHALWVLNALETSDLINARIKTSWIVSRDTTHLEESDLAIATIESVLENGNDAIFATLFWYVLAGIPGVVIYRLSNTLDAMWGYKSTRYLHFGWAAARLDDVLNLIPAHLTAISYAVMGKFSSAVNCWLKQAYNWKSLNAGVVMSTGAGALAVKLGGAAQYHGEELQREILGNGNQPQFNDIKRAINLVLRSLLLWLIIIFILNYFKII</sequence>
<dbReference type="HAMAP" id="MF_00024">
    <property type="entry name" value="CobD_CbiB"/>
    <property type="match status" value="1"/>
</dbReference>
<comment type="similarity">
    <text evidence="3">Belongs to the CobD/CbiB family.</text>
</comment>
<feature type="transmembrane region" description="Helical" evidence="9">
    <location>
        <begin position="56"/>
        <end position="76"/>
    </location>
</feature>
<protein>
    <submittedName>
        <fullName evidence="10">Adenosylcobinamide-phosphate synthase</fullName>
        <ecNumber evidence="10">6.3.1.10</ecNumber>
    </submittedName>
</protein>
<evidence type="ECO:0000313" key="10">
    <source>
        <dbReference type="EMBL" id="VAW98736.1"/>
    </source>
</evidence>